<protein>
    <submittedName>
        <fullName evidence="1">Uncharacterized protein</fullName>
    </submittedName>
</protein>
<gene>
    <name evidence="1" type="ORF">CDAR_618711</name>
</gene>
<proteinExistence type="predicted"/>
<accession>A0AAV4WPV7</accession>
<name>A0AAV4WPV7_9ARAC</name>
<sequence>MLPNKQNAFKKLNLVRRPTERGTPAKYLRLRPINCSSHLCLFRKVITQRLSWVCLNDVLCALLAVVSLYERHVLASLQSSQGSAQTLSDPVLLETTGNCALELS</sequence>
<dbReference type="AlphaFoldDB" id="A0AAV4WPV7"/>
<keyword evidence="2" id="KW-1185">Reference proteome</keyword>
<evidence type="ECO:0000313" key="1">
    <source>
        <dbReference type="EMBL" id="GIY84951.1"/>
    </source>
</evidence>
<reference evidence="1 2" key="1">
    <citation type="submission" date="2021-06" db="EMBL/GenBank/DDBJ databases">
        <title>Caerostris darwini draft genome.</title>
        <authorList>
            <person name="Kono N."/>
            <person name="Arakawa K."/>
        </authorList>
    </citation>
    <scope>NUCLEOTIDE SEQUENCE [LARGE SCALE GENOMIC DNA]</scope>
</reference>
<comment type="caution">
    <text evidence="1">The sequence shown here is derived from an EMBL/GenBank/DDBJ whole genome shotgun (WGS) entry which is preliminary data.</text>
</comment>
<dbReference type="EMBL" id="BPLQ01014987">
    <property type="protein sequence ID" value="GIY84951.1"/>
    <property type="molecule type" value="Genomic_DNA"/>
</dbReference>
<organism evidence="1 2">
    <name type="scientific">Caerostris darwini</name>
    <dbReference type="NCBI Taxonomy" id="1538125"/>
    <lineage>
        <taxon>Eukaryota</taxon>
        <taxon>Metazoa</taxon>
        <taxon>Ecdysozoa</taxon>
        <taxon>Arthropoda</taxon>
        <taxon>Chelicerata</taxon>
        <taxon>Arachnida</taxon>
        <taxon>Araneae</taxon>
        <taxon>Araneomorphae</taxon>
        <taxon>Entelegynae</taxon>
        <taxon>Araneoidea</taxon>
        <taxon>Araneidae</taxon>
        <taxon>Caerostris</taxon>
    </lineage>
</organism>
<dbReference type="Proteomes" id="UP001054837">
    <property type="component" value="Unassembled WGS sequence"/>
</dbReference>
<evidence type="ECO:0000313" key="2">
    <source>
        <dbReference type="Proteomes" id="UP001054837"/>
    </source>
</evidence>